<feature type="transmembrane region" description="Helical" evidence="1">
    <location>
        <begin position="46"/>
        <end position="66"/>
    </location>
</feature>
<keyword evidence="1" id="KW-0812">Transmembrane</keyword>
<dbReference type="Proteomes" id="UP000076489">
    <property type="component" value="Unassembled WGS sequence"/>
</dbReference>
<name>A0A166QR61_PSEFL</name>
<evidence type="ECO:0000313" key="2">
    <source>
        <dbReference type="EMBL" id="KZN20729.1"/>
    </source>
</evidence>
<feature type="transmembrane region" description="Helical" evidence="1">
    <location>
        <begin position="16"/>
        <end position="34"/>
    </location>
</feature>
<dbReference type="EMBL" id="LUKJ01000002">
    <property type="protein sequence ID" value="KZN20729.1"/>
    <property type="molecule type" value="Genomic_DNA"/>
</dbReference>
<dbReference type="AlphaFoldDB" id="A0A166QR61"/>
<organism evidence="2 3">
    <name type="scientific">Pseudomonas fluorescens</name>
    <dbReference type="NCBI Taxonomy" id="294"/>
    <lineage>
        <taxon>Bacteria</taxon>
        <taxon>Pseudomonadati</taxon>
        <taxon>Pseudomonadota</taxon>
        <taxon>Gammaproteobacteria</taxon>
        <taxon>Pseudomonadales</taxon>
        <taxon>Pseudomonadaceae</taxon>
        <taxon>Pseudomonas</taxon>
    </lineage>
</organism>
<reference evidence="2 3" key="2">
    <citation type="journal article" date="2018" name="Nature">
        <title>Mutant phenotypes for thousands of bacterial genes of unknown function.</title>
        <authorList>
            <person name="Price M.N."/>
            <person name="Wetmore K.M."/>
            <person name="Waters R.J."/>
            <person name="Callaghan M."/>
            <person name="Ray J."/>
            <person name="Liu H."/>
            <person name="Kuehl J.V."/>
            <person name="Melnyk R.A."/>
            <person name="Lamson J.S."/>
            <person name="Suh Y."/>
            <person name="Carlson H.K."/>
            <person name="Esquivel Z."/>
            <person name="Sadeeshkumar H."/>
            <person name="Chakraborty R."/>
            <person name="Zane G.M."/>
            <person name="Rubin B.E."/>
            <person name="Wall J.D."/>
            <person name="Visel A."/>
            <person name="Bristow J."/>
            <person name="Blow M.J."/>
            <person name="Arkin A.P."/>
            <person name="Deutschbauer A.M."/>
        </authorList>
    </citation>
    <scope>NUCLEOTIDE SEQUENCE [LARGE SCALE GENOMIC DNA]</scope>
    <source>
        <strain evidence="2 3">FW300-N1B4</strain>
    </source>
</reference>
<feature type="transmembrane region" description="Helical" evidence="1">
    <location>
        <begin position="72"/>
        <end position="89"/>
    </location>
</feature>
<accession>A0A166QR61</accession>
<comment type="caution">
    <text evidence="2">The sequence shown here is derived from an EMBL/GenBank/DDBJ whole genome shotgun (WGS) entry which is preliminary data.</text>
</comment>
<protein>
    <submittedName>
        <fullName evidence="2">Uncharacterized protein</fullName>
    </submittedName>
</protein>
<sequence>MNLLDFSREPVRQQDHMAAIVIGVISAVIYAVVLNDGQISILRSALAGFWTACAFYCYCFAANVRYQGVQSIPITIVGLIAGGLVLHFTL</sequence>
<reference evidence="3" key="1">
    <citation type="submission" date="2016-03" db="EMBL/GenBank/DDBJ databases">
        <authorList>
            <person name="Ray J."/>
            <person name="Price M."/>
            <person name="Deutschbauer A."/>
        </authorList>
    </citation>
    <scope>NUCLEOTIDE SEQUENCE [LARGE SCALE GENOMIC DNA]</scope>
    <source>
        <strain evidence="3">FW300-N1B4</strain>
    </source>
</reference>
<evidence type="ECO:0000313" key="3">
    <source>
        <dbReference type="Proteomes" id="UP000076489"/>
    </source>
</evidence>
<proteinExistence type="predicted"/>
<dbReference type="RefSeq" id="WP_063340776.1">
    <property type="nucleotide sequence ID" value="NZ_LUKJ01000002.1"/>
</dbReference>
<evidence type="ECO:0000256" key="1">
    <source>
        <dbReference type="SAM" id="Phobius"/>
    </source>
</evidence>
<keyword evidence="1" id="KW-1133">Transmembrane helix</keyword>
<gene>
    <name evidence="2" type="ORF">A1D17_04080</name>
</gene>
<keyword evidence="1" id="KW-0472">Membrane</keyword>